<accession>A0A7J7NPY7</accession>
<comment type="caution">
    <text evidence="2">The sequence shown here is derived from an EMBL/GenBank/DDBJ whole genome shotgun (WGS) entry which is preliminary data.</text>
</comment>
<keyword evidence="3" id="KW-1185">Reference proteome</keyword>
<dbReference type="AlphaFoldDB" id="A0A7J7NPY7"/>
<sequence length="173" mass="18925">MATAAAGRQLIHPNCFTSHVPSSPRHFKCIAGRFLTSHQSSYKLTVEYTSPRNYTFVSKASSADTLRSDDDGVSLGTMKLPSNIDIPRFESLLFQVDKINGGARLGFITMIDDGKTEVLTFIDCLVSPATEASGPIFRAIRNGPKKDQPPPGEQRIMKGLLDALRKSVEIARV</sequence>
<name>A0A7J7NPY7_9MAGN</name>
<proteinExistence type="predicted"/>
<dbReference type="Proteomes" id="UP000541444">
    <property type="component" value="Unassembled WGS sequence"/>
</dbReference>
<dbReference type="GO" id="GO:0009570">
    <property type="term" value="C:chloroplast stroma"/>
    <property type="evidence" value="ECO:0007669"/>
    <property type="project" value="TreeGrafter"/>
</dbReference>
<dbReference type="PANTHER" id="PTHR36352">
    <property type="entry name" value="EXPRESSED PROTEIN"/>
    <property type="match status" value="1"/>
</dbReference>
<evidence type="ECO:0000313" key="3">
    <source>
        <dbReference type="Proteomes" id="UP000541444"/>
    </source>
</evidence>
<dbReference type="OrthoDB" id="1930092at2759"/>
<dbReference type="PANTHER" id="PTHR36352:SF1">
    <property type="entry name" value="EXPRESSED PROTEIN"/>
    <property type="match status" value="1"/>
</dbReference>
<organism evidence="2 3">
    <name type="scientific">Kingdonia uniflora</name>
    <dbReference type="NCBI Taxonomy" id="39325"/>
    <lineage>
        <taxon>Eukaryota</taxon>
        <taxon>Viridiplantae</taxon>
        <taxon>Streptophyta</taxon>
        <taxon>Embryophyta</taxon>
        <taxon>Tracheophyta</taxon>
        <taxon>Spermatophyta</taxon>
        <taxon>Magnoliopsida</taxon>
        <taxon>Ranunculales</taxon>
        <taxon>Circaeasteraceae</taxon>
        <taxon>Kingdonia</taxon>
    </lineage>
</organism>
<dbReference type="Pfam" id="PF23650">
    <property type="entry name" value="DUF7148"/>
    <property type="match status" value="1"/>
</dbReference>
<dbReference type="GO" id="GO:0009535">
    <property type="term" value="C:chloroplast thylakoid membrane"/>
    <property type="evidence" value="ECO:0007669"/>
    <property type="project" value="TreeGrafter"/>
</dbReference>
<gene>
    <name evidence="2" type="ORF">GIB67_013681</name>
</gene>
<feature type="domain" description="DUF7148" evidence="1">
    <location>
        <begin position="95"/>
        <end position="172"/>
    </location>
</feature>
<reference evidence="2 3" key="1">
    <citation type="journal article" date="2020" name="IScience">
        <title>Genome Sequencing of the Endangered Kingdonia uniflora (Circaeasteraceae, Ranunculales) Reveals Potential Mechanisms of Evolutionary Specialization.</title>
        <authorList>
            <person name="Sun Y."/>
            <person name="Deng T."/>
            <person name="Zhang A."/>
            <person name="Moore M.J."/>
            <person name="Landis J.B."/>
            <person name="Lin N."/>
            <person name="Zhang H."/>
            <person name="Zhang X."/>
            <person name="Huang J."/>
            <person name="Zhang X."/>
            <person name="Sun H."/>
            <person name="Wang H."/>
        </authorList>
    </citation>
    <scope>NUCLEOTIDE SEQUENCE [LARGE SCALE GENOMIC DNA]</scope>
    <source>
        <strain evidence="2">TB1705</strain>
        <tissue evidence="2">Leaf</tissue>
    </source>
</reference>
<dbReference type="EMBL" id="JACGCM010000669">
    <property type="protein sequence ID" value="KAF6169251.1"/>
    <property type="molecule type" value="Genomic_DNA"/>
</dbReference>
<protein>
    <recommendedName>
        <fullName evidence="1">DUF7148 domain-containing protein</fullName>
    </recommendedName>
</protein>
<evidence type="ECO:0000313" key="2">
    <source>
        <dbReference type="EMBL" id="KAF6169251.1"/>
    </source>
</evidence>
<dbReference type="InterPro" id="IPR055572">
    <property type="entry name" value="DUF7148"/>
</dbReference>
<evidence type="ECO:0000259" key="1">
    <source>
        <dbReference type="Pfam" id="PF23650"/>
    </source>
</evidence>